<accession>A0ABQ5AZI5</accession>
<feature type="compositionally biased region" description="Basic and acidic residues" evidence="1">
    <location>
        <begin position="140"/>
        <end position="160"/>
    </location>
</feature>
<dbReference type="Proteomes" id="UP001151760">
    <property type="component" value="Unassembled WGS sequence"/>
</dbReference>
<proteinExistence type="predicted"/>
<reference evidence="2" key="2">
    <citation type="submission" date="2022-01" db="EMBL/GenBank/DDBJ databases">
        <authorList>
            <person name="Yamashiro T."/>
            <person name="Shiraishi A."/>
            <person name="Satake H."/>
            <person name="Nakayama K."/>
        </authorList>
    </citation>
    <scope>NUCLEOTIDE SEQUENCE</scope>
</reference>
<gene>
    <name evidence="2" type="ORF">Tco_0841891</name>
</gene>
<name>A0ABQ5AZI5_9ASTR</name>
<evidence type="ECO:0000256" key="1">
    <source>
        <dbReference type="SAM" id="MobiDB-lite"/>
    </source>
</evidence>
<feature type="compositionally biased region" description="Basic residues" evidence="1">
    <location>
        <begin position="80"/>
        <end position="109"/>
    </location>
</feature>
<evidence type="ECO:0000313" key="2">
    <source>
        <dbReference type="EMBL" id="GJT07429.1"/>
    </source>
</evidence>
<sequence>MSGLVSASHHGRQSPARSPDMAAFAGGVRQHRCGTFEDSRKCLTNISYQHMGQVSHAGSWAFIAWKGKLSGEKEEEKQKKEKKKKNGKKKKEGRKKRGERRTRAKKGRGRGKEERKKKEWGNGRRKSGDEDREEEEKEYELEKRAKGEEEERREEEEGRKPILVGGDMGWNSLVECEYLSSNTWRRV</sequence>
<feature type="compositionally biased region" description="Basic and acidic residues" evidence="1">
    <location>
        <begin position="70"/>
        <end position="79"/>
    </location>
</feature>
<reference evidence="2" key="1">
    <citation type="journal article" date="2022" name="Int. J. Mol. Sci.">
        <title>Draft Genome of Tanacetum Coccineum: Genomic Comparison of Closely Related Tanacetum-Family Plants.</title>
        <authorList>
            <person name="Yamashiro T."/>
            <person name="Shiraishi A."/>
            <person name="Nakayama K."/>
            <person name="Satake H."/>
        </authorList>
    </citation>
    <scope>NUCLEOTIDE SEQUENCE</scope>
</reference>
<feature type="region of interest" description="Disordered" evidence="1">
    <location>
        <begin position="1"/>
        <end position="20"/>
    </location>
</feature>
<protein>
    <submittedName>
        <fullName evidence="2">Uncharacterized protein</fullName>
    </submittedName>
</protein>
<feature type="region of interest" description="Disordered" evidence="1">
    <location>
        <begin position="70"/>
        <end position="167"/>
    </location>
</feature>
<organism evidence="2 3">
    <name type="scientific">Tanacetum coccineum</name>
    <dbReference type="NCBI Taxonomy" id="301880"/>
    <lineage>
        <taxon>Eukaryota</taxon>
        <taxon>Viridiplantae</taxon>
        <taxon>Streptophyta</taxon>
        <taxon>Embryophyta</taxon>
        <taxon>Tracheophyta</taxon>
        <taxon>Spermatophyta</taxon>
        <taxon>Magnoliopsida</taxon>
        <taxon>eudicotyledons</taxon>
        <taxon>Gunneridae</taxon>
        <taxon>Pentapetalae</taxon>
        <taxon>asterids</taxon>
        <taxon>campanulids</taxon>
        <taxon>Asterales</taxon>
        <taxon>Asteraceae</taxon>
        <taxon>Asteroideae</taxon>
        <taxon>Anthemideae</taxon>
        <taxon>Anthemidinae</taxon>
        <taxon>Tanacetum</taxon>
    </lineage>
</organism>
<feature type="compositionally biased region" description="Basic and acidic residues" evidence="1">
    <location>
        <begin position="110"/>
        <end position="129"/>
    </location>
</feature>
<keyword evidence="3" id="KW-1185">Reference proteome</keyword>
<evidence type="ECO:0000313" key="3">
    <source>
        <dbReference type="Proteomes" id="UP001151760"/>
    </source>
</evidence>
<comment type="caution">
    <text evidence="2">The sequence shown here is derived from an EMBL/GenBank/DDBJ whole genome shotgun (WGS) entry which is preliminary data.</text>
</comment>
<feature type="compositionally biased region" description="Acidic residues" evidence="1">
    <location>
        <begin position="130"/>
        <end position="139"/>
    </location>
</feature>
<dbReference type="EMBL" id="BQNB010012750">
    <property type="protein sequence ID" value="GJT07429.1"/>
    <property type="molecule type" value="Genomic_DNA"/>
</dbReference>